<keyword evidence="6" id="KW-0411">Iron-sulfur</keyword>
<dbReference type="Gene3D" id="3.30.70.20">
    <property type="match status" value="1"/>
</dbReference>
<dbReference type="SUPFAM" id="SSF52540">
    <property type="entry name" value="P-loop containing nucleoside triphosphate hydrolases"/>
    <property type="match status" value="1"/>
</dbReference>
<dbReference type="FunFam" id="3.40.50.300:FF:000006">
    <property type="entry name" value="DNA-binding transcriptional regulator NtrC"/>
    <property type="match status" value="1"/>
</dbReference>
<dbReference type="PROSITE" id="PS50045">
    <property type="entry name" value="SIGMA54_INTERACT_4"/>
    <property type="match status" value="1"/>
</dbReference>
<dbReference type="AlphaFoldDB" id="A0A1T4RR75"/>
<dbReference type="Gene3D" id="3.40.950.10">
    <property type="entry name" value="Fe-only Hydrogenase (Larger Subunit), Chain L, domain 3"/>
    <property type="match status" value="1"/>
</dbReference>
<feature type="domain" description="Sigma-54 factor interaction" evidence="10">
    <location>
        <begin position="430"/>
        <end position="660"/>
    </location>
</feature>
<dbReference type="InterPro" id="IPR025662">
    <property type="entry name" value="Sigma_54_int_dom_ATP-bd_1"/>
</dbReference>
<evidence type="ECO:0000259" key="11">
    <source>
        <dbReference type="PROSITE" id="PS51379"/>
    </source>
</evidence>
<evidence type="ECO:0000256" key="2">
    <source>
        <dbReference type="ARBA" id="ARBA00022723"/>
    </source>
</evidence>
<evidence type="ECO:0000256" key="7">
    <source>
        <dbReference type="ARBA" id="ARBA00023015"/>
    </source>
</evidence>
<dbReference type="Gene3D" id="1.10.10.60">
    <property type="entry name" value="Homeodomain-like"/>
    <property type="match status" value="1"/>
</dbReference>
<dbReference type="PROSITE" id="PS51656">
    <property type="entry name" value="4FE4S"/>
    <property type="match status" value="1"/>
</dbReference>
<keyword evidence="2" id="KW-0479">Metal-binding</keyword>
<dbReference type="SMART" id="SM00382">
    <property type="entry name" value="AAA"/>
    <property type="match status" value="1"/>
</dbReference>
<dbReference type="InterPro" id="IPR009057">
    <property type="entry name" value="Homeodomain-like_sf"/>
</dbReference>
<proteinExistence type="predicted"/>
<evidence type="ECO:0000256" key="1">
    <source>
        <dbReference type="ARBA" id="ARBA00022485"/>
    </source>
</evidence>
<dbReference type="GO" id="GO:0046872">
    <property type="term" value="F:metal ion binding"/>
    <property type="evidence" value="ECO:0007669"/>
    <property type="project" value="UniProtKB-KW"/>
</dbReference>
<evidence type="ECO:0000259" key="12">
    <source>
        <dbReference type="PROSITE" id="PS51656"/>
    </source>
</evidence>
<evidence type="ECO:0000256" key="6">
    <source>
        <dbReference type="ARBA" id="ARBA00023014"/>
    </source>
</evidence>
<dbReference type="SUPFAM" id="SSF46689">
    <property type="entry name" value="Homeodomain-like"/>
    <property type="match status" value="1"/>
</dbReference>
<evidence type="ECO:0000256" key="9">
    <source>
        <dbReference type="ARBA" id="ARBA00023163"/>
    </source>
</evidence>
<dbReference type="Gene3D" id="3.40.50.300">
    <property type="entry name" value="P-loop containing nucleotide triphosphate hydrolases"/>
    <property type="match status" value="1"/>
</dbReference>
<dbReference type="GO" id="GO:0051539">
    <property type="term" value="F:4 iron, 4 sulfur cluster binding"/>
    <property type="evidence" value="ECO:0007669"/>
    <property type="project" value="UniProtKB-KW"/>
</dbReference>
<protein>
    <submittedName>
        <fullName evidence="13">Sigma54 specific transcriptional regulator, Fis family</fullName>
    </submittedName>
</protein>
<dbReference type="Pfam" id="PF13237">
    <property type="entry name" value="Fer4_10"/>
    <property type="match status" value="1"/>
</dbReference>
<dbReference type="InterPro" id="IPR025944">
    <property type="entry name" value="Sigma_54_int_dom_CS"/>
</dbReference>
<keyword evidence="3" id="KW-0547">Nucleotide-binding</keyword>
<dbReference type="PROSITE" id="PS00688">
    <property type="entry name" value="SIGMA54_INTERACT_3"/>
    <property type="match status" value="1"/>
</dbReference>
<dbReference type="PRINTS" id="PR01590">
    <property type="entry name" value="HTHFIS"/>
</dbReference>
<accession>A0A1T4RR75</accession>
<evidence type="ECO:0000313" key="14">
    <source>
        <dbReference type="Proteomes" id="UP000189933"/>
    </source>
</evidence>
<keyword evidence="14" id="KW-1185">Reference proteome</keyword>
<gene>
    <name evidence="13" type="ORF">SAMN02745885_02226</name>
</gene>
<dbReference type="Gene3D" id="1.10.8.60">
    <property type="match status" value="1"/>
</dbReference>
<keyword evidence="5" id="KW-0408">Iron</keyword>
<dbReference type="GO" id="GO:0005524">
    <property type="term" value="F:ATP binding"/>
    <property type="evidence" value="ECO:0007669"/>
    <property type="project" value="UniProtKB-KW"/>
</dbReference>
<dbReference type="Pfam" id="PF00158">
    <property type="entry name" value="Sigma54_activat"/>
    <property type="match status" value="1"/>
</dbReference>
<dbReference type="GO" id="GO:0006355">
    <property type="term" value="P:regulation of DNA-templated transcription"/>
    <property type="evidence" value="ECO:0007669"/>
    <property type="project" value="InterPro"/>
</dbReference>
<organism evidence="13 14">
    <name type="scientific">Carboxydocella sporoproducens DSM 16521</name>
    <dbReference type="NCBI Taxonomy" id="1121270"/>
    <lineage>
        <taxon>Bacteria</taxon>
        <taxon>Bacillati</taxon>
        <taxon>Bacillota</taxon>
        <taxon>Clostridia</taxon>
        <taxon>Eubacteriales</taxon>
        <taxon>Clostridiales Family XVI. Incertae Sedis</taxon>
        <taxon>Carboxydocella</taxon>
    </lineage>
</organism>
<dbReference type="InterPro" id="IPR025943">
    <property type="entry name" value="Sigma_54_int_dom_ATP-bd_2"/>
</dbReference>
<evidence type="ECO:0000313" key="13">
    <source>
        <dbReference type="EMBL" id="SKA18326.1"/>
    </source>
</evidence>
<dbReference type="InterPro" id="IPR058031">
    <property type="entry name" value="AAA_lid_NorR"/>
</dbReference>
<feature type="domain" description="4Fe-4S" evidence="12">
    <location>
        <begin position="352"/>
        <end position="413"/>
    </location>
</feature>
<dbReference type="OrthoDB" id="9798098at2"/>
<name>A0A1T4RR75_9FIRM</name>
<keyword evidence="1" id="KW-0004">4Fe-4S</keyword>
<dbReference type="GO" id="GO:0043565">
    <property type="term" value="F:sequence-specific DNA binding"/>
    <property type="evidence" value="ECO:0007669"/>
    <property type="project" value="InterPro"/>
</dbReference>
<dbReference type="InterPro" id="IPR003593">
    <property type="entry name" value="AAA+_ATPase"/>
</dbReference>
<dbReference type="Pfam" id="PF25601">
    <property type="entry name" value="AAA_lid_14"/>
    <property type="match status" value="1"/>
</dbReference>
<evidence type="ECO:0000259" key="10">
    <source>
        <dbReference type="PROSITE" id="PS50045"/>
    </source>
</evidence>
<dbReference type="InterPro" id="IPR027417">
    <property type="entry name" value="P-loop_NTPase"/>
</dbReference>
<dbReference type="PROSITE" id="PS00676">
    <property type="entry name" value="SIGMA54_INTERACT_2"/>
    <property type="match status" value="1"/>
</dbReference>
<dbReference type="InterPro" id="IPR002197">
    <property type="entry name" value="HTH_Fis"/>
</dbReference>
<keyword evidence="8" id="KW-0238">DNA-binding</keyword>
<dbReference type="Pfam" id="PF02906">
    <property type="entry name" value="Fe_hyd_lg_C"/>
    <property type="match status" value="1"/>
</dbReference>
<dbReference type="InterPro" id="IPR007202">
    <property type="entry name" value="4Fe-4S_dom"/>
</dbReference>
<evidence type="ECO:0000256" key="3">
    <source>
        <dbReference type="ARBA" id="ARBA00022741"/>
    </source>
</evidence>
<dbReference type="CDD" id="cd00009">
    <property type="entry name" value="AAA"/>
    <property type="match status" value="1"/>
</dbReference>
<dbReference type="Pfam" id="PF04060">
    <property type="entry name" value="FeS"/>
    <property type="match status" value="1"/>
</dbReference>
<dbReference type="Pfam" id="PF02954">
    <property type="entry name" value="HTH_8"/>
    <property type="match status" value="1"/>
</dbReference>
<sequence length="741" mass="83382">MAVVKTIQEKCKSCYACIRNCPVRAIKVTDKQAQILPERCISCGNCVRICAQKAKQIESDWQRISEMLEKKRRQPVIAILAPSFRVAFPEFSVGQVIMALKAIGFNEVEPVTKGIELTVPVYREYLARVEKTTVISSYCPAVVMLIQKHMPELIPNLAPIDSAVLALAKYLKLQNRENRVVFIGPCVAKKEEARDENLVGVLDGVLTFREIREIWQEKGIRPAIYKTPLSWEESLTELFPVSGGLLRNLGIKGRDYNLELAVVEGKDECLKVLQAVKRGEFNGKFLDILFCRGCIDGPEIASPLEFYGRKSLLFSQQRSSQPPVQGLKVAGLDLSRRYINKYQPLPEPSEHDIREILKFTQKINPEDELNCGACGYESCREKARAVYQGLAEIHMCLPYLLNLSQGEIEYYKDRLRNLDRAKPMLSLERILGDLPEVAHIKALSERAAQSDSTILITGESGVGKEVLAQAIHYLSPRANGPFIAINCAALPEMLLESELFGYEEGAFTGARKGGKPGKFELANGGTLLLDEIGDLPLTMQAKLLRVLQERVIERVGGTKSIKVDIRIIAATNQDLKKMVAEGRFRADLYYRLNVIGIHIPPLRDRIKDLPRLIDIIGEKLYREKGITPKVIAKETLDLLMTYHWPGNIRELENVLERSMYLAEGSVVRPEHLPSYLFEKDLPKRRVQIKPLKDAVRELEKELIEAALAEAGGNKVLASELLGIPRATLYLRLKEFGWLSEN</sequence>
<keyword evidence="9" id="KW-0804">Transcription</keyword>
<keyword evidence="4" id="KW-0067">ATP-binding</keyword>
<reference evidence="14" key="1">
    <citation type="submission" date="2017-02" db="EMBL/GenBank/DDBJ databases">
        <authorList>
            <person name="Varghese N."/>
            <person name="Submissions S."/>
        </authorList>
    </citation>
    <scope>NUCLEOTIDE SEQUENCE [LARGE SCALE GENOMIC DNA]</scope>
    <source>
        <strain evidence="14">DSM 16521</strain>
    </source>
</reference>
<dbReference type="PANTHER" id="PTHR32071">
    <property type="entry name" value="TRANSCRIPTIONAL REGULATORY PROTEIN"/>
    <property type="match status" value="1"/>
</dbReference>
<evidence type="ECO:0000256" key="4">
    <source>
        <dbReference type="ARBA" id="ARBA00022840"/>
    </source>
</evidence>
<dbReference type="InterPro" id="IPR017896">
    <property type="entry name" value="4Fe4S_Fe-S-bd"/>
</dbReference>
<evidence type="ECO:0000256" key="8">
    <source>
        <dbReference type="ARBA" id="ARBA00023125"/>
    </source>
</evidence>
<feature type="domain" description="4Fe-4S ferredoxin-type" evidence="11">
    <location>
        <begin position="31"/>
        <end position="60"/>
    </location>
</feature>
<dbReference type="PROSITE" id="PS00675">
    <property type="entry name" value="SIGMA54_INTERACT_1"/>
    <property type="match status" value="1"/>
</dbReference>
<dbReference type="RefSeq" id="WP_078666237.1">
    <property type="nucleotide sequence ID" value="NZ_FUXM01000034.1"/>
</dbReference>
<feature type="domain" description="4Fe-4S ferredoxin-type" evidence="11">
    <location>
        <begin position="2"/>
        <end position="30"/>
    </location>
</feature>
<dbReference type="EMBL" id="FUXM01000034">
    <property type="protein sequence ID" value="SKA18326.1"/>
    <property type="molecule type" value="Genomic_DNA"/>
</dbReference>
<dbReference type="InterPro" id="IPR004108">
    <property type="entry name" value="Fe_hydrogenase_lsu_C"/>
</dbReference>
<keyword evidence="7" id="KW-0805">Transcription regulation</keyword>
<dbReference type="Gene3D" id="1.10.15.40">
    <property type="entry name" value="Electron transport complex subunit B, putative Fe-S cluster"/>
    <property type="match status" value="1"/>
</dbReference>
<dbReference type="InterPro" id="IPR009016">
    <property type="entry name" value="Fe_hydrogenase"/>
</dbReference>
<dbReference type="PROSITE" id="PS51379">
    <property type="entry name" value="4FE4S_FER_2"/>
    <property type="match status" value="2"/>
</dbReference>
<dbReference type="SUPFAM" id="SSF53920">
    <property type="entry name" value="Fe-only hydrogenase"/>
    <property type="match status" value="1"/>
</dbReference>
<dbReference type="InterPro" id="IPR002078">
    <property type="entry name" value="Sigma_54_int"/>
</dbReference>
<dbReference type="Proteomes" id="UP000189933">
    <property type="component" value="Unassembled WGS sequence"/>
</dbReference>
<dbReference type="SUPFAM" id="SSF54862">
    <property type="entry name" value="4Fe-4S ferredoxins"/>
    <property type="match status" value="1"/>
</dbReference>
<evidence type="ECO:0000256" key="5">
    <source>
        <dbReference type="ARBA" id="ARBA00023004"/>
    </source>
</evidence>